<dbReference type="InterPro" id="IPR027417">
    <property type="entry name" value="P-loop_NTPase"/>
</dbReference>
<evidence type="ECO:0000259" key="11">
    <source>
        <dbReference type="PROSITE" id="PS50893"/>
    </source>
</evidence>
<dbReference type="EMBL" id="LT906467">
    <property type="protein sequence ID" value="SNV66138.1"/>
    <property type="molecule type" value="Genomic_DNA"/>
</dbReference>
<evidence type="ECO:0000256" key="10">
    <source>
        <dbReference type="SAM" id="Phobius"/>
    </source>
</evidence>
<dbReference type="Gene3D" id="1.20.1560.10">
    <property type="entry name" value="ABC transporter type 1, transmembrane domain"/>
    <property type="match status" value="2"/>
</dbReference>
<accession>A0A239Z6F5</accession>
<name>A0A239Z6F5_9CORY</name>
<sequence length="1242" mass="132140">MPQQSSLHDAPAAHRGGALLRRSFAANRTSTALAFATATLAAILQVFLPALTGRAVDIATGNASGSTTATAWAMVGIALVTYALGALRRYASGHLAATSQHWLRLELLRTLHRLDGEGQDDIVTGQIVSRSISDLNQYAMVLGQTPMFFTRAMQLAGTLVVMCTMNLSLTAMALCLLPVILWEANRSRKALYAATWVNQQATADLAEHVEETISGVRVVKAFGGEQRGVDKLDALGRHLYAVKMRAAKLTARFQPLLTQLPNVALVITIIAAGLIVISGGITIGTFVAFTAYLTSLTSSMSMLTNQYVRLQMGMSSFSRLDQVLALAPHTTLAQGQAPAGPVGLAFERVTFATGGTTVLREVSFRVAPGETLAMVGPPGAGKTMAVQLAGGFYHPDAGRCLLIEAHSTPTDYADLSPAELRARVTCVFDDAFLFSSSVFDNIALGAPPSLRGDALTRAVHEAARLACATEFIEQLEDGYDTTVGERGLTLSGGQRQRIALARALISRPEVLVLDDATSAIDAATEAEILHNLRTELGDVAVLTVAHRQSTVDHADRVLVLEAGTVIAEGPRYEVVATESYRRFMAPGADAGASSKPTHSQLWPAVDAPERRVAANAGPHAVVANREVLANVEKLPPANETPGLDEATLARLRTPTGAGNEFKVSQLFRAVRGLIAATVVLLVIGVLADLAFPTLIRAAIDRGIAPANTQALFTIAAAAFGVVLVAWGANVWLTVLSARSGERLLYGLRLRSYAHLQQLGLSYFERHLSGRIITRLTTDIDTLSSFLQTGLAQAIVAVGSLVGVSAMLLATDGQLTLVALSAVPVIVAATLVFRHYSRRFFRAARTQISAVNGEFAELIGGIRVTQMYNAEPRAEDAFARASLHYRRLRMRSVALLAAYFPGMQAISQIMTAAVVGVGAQRVAEGELSVGVLVAFTMYLGQLYGPIQQLGQIFDSWQQATVSFERITQLLDERTTVPDHGTNPTAAEAARGVLALDGVDFGYGGVDKHGAPRLVIEDMGLRVQPGETIALVGPTGAGKSTVVKLLARFYDPTHGRITASGTDISDFPLPAWRRALAQVPQESYLFPGTVADNIAYGWDIGDAVRGREAEIEDAVRRLGALDVIAAIPGGFNAPVGERGRGLSSGQRQIIALARAEMLRPDVVLLDEATATLDPATEHAVLNAADRATAGRTSIIVAHRLLTAKRADRIIVIDGGRIIESGTHEALVNSAGKYAQMWAINRDRG</sequence>
<dbReference type="OrthoDB" id="9806127at2"/>
<keyword evidence="5" id="KW-0547">Nucleotide-binding</keyword>
<feature type="transmembrane region" description="Helical" evidence="10">
    <location>
        <begin position="672"/>
        <end position="691"/>
    </location>
</feature>
<dbReference type="EC" id="3.6.3.-" evidence="13"/>
<dbReference type="Pfam" id="PF00664">
    <property type="entry name" value="ABC_membrane"/>
    <property type="match status" value="2"/>
</dbReference>
<evidence type="ECO:0000256" key="5">
    <source>
        <dbReference type="ARBA" id="ARBA00022741"/>
    </source>
</evidence>
<feature type="domain" description="ABC transporter" evidence="11">
    <location>
        <begin position="344"/>
        <end position="587"/>
    </location>
</feature>
<feature type="transmembrane region" description="Helical" evidence="10">
    <location>
        <begin position="71"/>
        <end position="91"/>
    </location>
</feature>
<evidence type="ECO:0000256" key="7">
    <source>
        <dbReference type="ARBA" id="ARBA00022989"/>
    </source>
</evidence>
<dbReference type="InterPro" id="IPR039421">
    <property type="entry name" value="Type_1_exporter"/>
</dbReference>
<gene>
    <name evidence="13" type="ORF">SAMEA4535761_00991</name>
</gene>
<dbReference type="CDD" id="cd18543">
    <property type="entry name" value="ABC_6TM_Rv0194_D1_like"/>
    <property type="match status" value="1"/>
</dbReference>
<evidence type="ECO:0000313" key="14">
    <source>
        <dbReference type="Proteomes" id="UP000215374"/>
    </source>
</evidence>
<dbReference type="GO" id="GO:0005737">
    <property type="term" value="C:cytoplasm"/>
    <property type="evidence" value="ECO:0007669"/>
    <property type="project" value="UniProtKB-ARBA"/>
</dbReference>
<evidence type="ECO:0000256" key="3">
    <source>
        <dbReference type="ARBA" id="ARBA00022475"/>
    </source>
</evidence>
<dbReference type="RefSeq" id="WP_038589786.1">
    <property type="nucleotide sequence ID" value="NZ_CP009211.1"/>
</dbReference>
<evidence type="ECO:0000256" key="4">
    <source>
        <dbReference type="ARBA" id="ARBA00022692"/>
    </source>
</evidence>
<keyword evidence="7 10" id="KW-1133">Transmembrane helix</keyword>
<evidence type="ECO:0000256" key="1">
    <source>
        <dbReference type="ARBA" id="ARBA00004651"/>
    </source>
</evidence>
<dbReference type="InterPro" id="IPR036640">
    <property type="entry name" value="ABC1_TM_sf"/>
</dbReference>
<dbReference type="InterPro" id="IPR003593">
    <property type="entry name" value="AAA+_ATPase"/>
</dbReference>
<keyword evidence="2" id="KW-0813">Transport</keyword>
<keyword evidence="8 10" id="KW-0472">Membrane</keyword>
<dbReference type="PROSITE" id="PS50893">
    <property type="entry name" value="ABC_TRANSPORTER_2"/>
    <property type="match status" value="2"/>
</dbReference>
<organism evidence="13 14">
    <name type="scientific">Corynebacterium imitans</name>
    <dbReference type="NCBI Taxonomy" id="156978"/>
    <lineage>
        <taxon>Bacteria</taxon>
        <taxon>Bacillati</taxon>
        <taxon>Actinomycetota</taxon>
        <taxon>Actinomycetes</taxon>
        <taxon>Mycobacteriales</taxon>
        <taxon>Corynebacteriaceae</taxon>
        <taxon>Corynebacterium</taxon>
    </lineage>
</organism>
<dbReference type="FunFam" id="3.40.50.300:FF:000604">
    <property type="entry name" value="ABC transporter B family member 28"/>
    <property type="match status" value="1"/>
</dbReference>
<evidence type="ECO:0000256" key="9">
    <source>
        <dbReference type="ARBA" id="ARBA00061644"/>
    </source>
</evidence>
<reference evidence="13 14" key="1">
    <citation type="submission" date="2017-06" db="EMBL/GenBank/DDBJ databases">
        <authorList>
            <consortium name="Pathogen Informatics"/>
        </authorList>
    </citation>
    <scope>NUCLEOTIDE SEQUENCE [LARGE SCALE GENOMIC DNA]</scope>
    <source>
        <strain evidence="13 14">NCTC13015</strain>
    </source>
</reference>
<dbReference type="GO" id="GO:0005524">
    <property type="term" value="F:ATP binding"/>
    <property type="evidence" value="ECO:0007669"/>
    <property type="project" value="UniProtKB-KW"/>
</dbReference>
<feature type="transmembrane region" description="Helical" evidence="10">
    <location>
        <begin position="155"/>
        <end position="182"/>
    </location>
</feature>
<evidence type="ECO:0000313" key="13">
    <source>
        <dbReference type="EMBL" id="SNV66138.1"/>
    </source>
</evidence>
<keyword evidence="13" id="KW-0378">Hydrolase</keyword>
<dbReference type="InterPro" id="IPR017871">
    <property type="entry name" value="ABC_transporter-like_CS"/>
</dbReference>
<keyword evidence="3" id="KW-1003">Cell membrane</keyword>
<comment type="similarity">
    <text evidence="9">Belongs to the ABC transporter superfamily. Lipid exporter (TC 3.A.1.106) family.</text>
</comment>
<feature type="transmembrane region" description="Helical" evidence="10">
    <location>
        <begin position="711"/>
        <end position="732"/>
    </location>
</feature>
<dbReference type="Gene3D" id="3.40.50.300">
    <property type="entry name" value="P-loop containing nucleotide triphosphate hydrolases"/>
    <property type="match status" value="2"/>
</dbReference>
<feature type="transmembrane region" description="Helical" evidence="10">
    <location>
        <begin position="31"/>
        <end position="51"/>
    </location>
</feature>
<dbReference type="SUPFAM" id="SSF90123">
    <property type="entry name" value="ABC transporter transmembrane region"/>
    <property type="match status" value="2"/>
</dbReference>
<protein>
    <submittedName>
        <fullName evidence="13">Multidrug resistance protein</fullName>
        <ecNumber evidence="13">3.6.3.-</ecNumber>
    </submittedName>
</protein>
<dbReference type="InterPro" id="IPR003439">
    <property type="entry name" value="ABC_transporter-like_ATP-bd"/>
</dbReference>
<feature type="domain" description="ABC transmembrane type-1" evidence="12">
    <location>
        <begin position="675"/>
        <end position="957"/>
    </location>
</feature>
<dbReference type="CDD" id="cd18546">
    <property type="entry name" value="ABC_6TM_Rv0194_D2_like"/>
    <property type="match status" value="1"/>
</dbReference>
<dbReference type="SMART" id="SM00382">
    <property type="entry name" value="AAA"/>
    <property type="match status" value="2"/>
</dbReference>
<evidence type="ECO:0000259" key="12">
    <source>
        <dbReference type="PROSITE" id="PS50929"/>
    </source>
</evidence>
<feature type="transmembrane region" description="Helical" evidence="10">
    <location>
        <begin position="814"/>
        <end position="832"/>
    </location>
</feature>
<dbReference type="GO" id="GO:0015421">
    <property type="term" value="F:ABC-type oligopeptide transporter activity"/>
    <property type="evidence" value="ECO:0007669"/>
    <property type="project" value="TreeGrafter"/>
</dbReference>
<dbReference type="Pfam" id="PF00005">
    <property type="entry name" value="ABC_tran"/>
    <property type="match status" value="2"/>
</dbReference>
<dbReference type="AlphaFoldDB" id="A0A239Z6F5"/>
<feature type="transmembrane region" description="Helical" evidence="10">
    <location>
        <begin position="263"/>
        <end position="293"/>
    </location>
</feature>
<dbReference type="SUPFAM" id="SSF52540">
    <property type="entry name" value="P-loop containing nucleoside triphosphate hydrolases"/>
    <property type="match status" value="2"/>
</dbReference>
<dbReference type="PANTHER" id="PTHR43394">
    <property type="entry name" value="ATP-DEPENDENT PERMEASE MDL1, MITOCHONDRIAL"/>
    <property type="match status" value="1"/>
</dbReference>
<keyword evidence="6" id="KW-0067">ATP-binding</keyword>
<dbReference type="PANTHER" id="PTHR43394:SF1">
    <property type="entry name" value="ATP-BINDING CASSETTE SUB-FAMILY B MEMBER 10, MITOCHONDRIAL"/>
    <property type="match status" value="1"/>
</dbReference>
<dbReference type="PROSITE" id="PS50929">
    <property type="entry name" value="ABC_TM1F"/>
    <property type="match status" value="2"/>
</dbReference>
<feature type="transmembrane region" description="Helical" evidence="10">
    <location>
        <begin position="789"/>
        <end position="808"/>
    </location>
</feature>
<dbReference type="InterPro" id="IPR011527">
    <property type="entry name" value="ABC1_TM_dom"/>
</dbReference>
<evidence type="ECO:0000256" key="2">
    <source>
        <dbReference type="ARBA" id="ARBA00022448"/>
    </source>
</evidence>
<dbReference type="Proteomes" id="UP000215374">
    <property type="component" value="Chromosome 1"/>
</dbReference>
<evidence type="ECO:0000256" key="6">
    <source>
        <dbReference type="ARBA" id="ARBA00022840"/>
    </source>
</evidence>
<keyword evidence="4 10" id="KW-0812">Transmembrane</keyword>
<dbReference type="FunFam" id="3.40.50.300:FF:000299">
    <property type="entry name" value="ABC transporter ATP-binding protein/permease"/>
    <property type="match status" value="1"/>
</dbReference>
<dbReference type="GO" id="GO:0016887">
    <property type="term" value="F:ATP hydrolysis activity"/>
    <property type="evidence" value="ECO:0007669"/>
    <property type="project" value="InterPro"/>
</dbReference>
<dbReference type="GO" id="GO:0005886">
    <property type="term" value="C:plasma membrane"/>
    <property type="evidence" value="ECO:0007669"/>
    <property type="project" value="UniProtKB-SubCell"/>
</dbReference>
<feature type="transmembrane region" description="Helical" evidence="10">
    <location>
        <begin position="892"/>
        <end position="914"/>
    </location>
</feature>
<feature type="domain" description="ABC transporter" evidence="11">
    <location>
        <begin position="992"/>
        <end position="1237"/>
    </location>
</feature>
<dbReference type="PROSITE" id="PS00211">
    <property type="entry name" value="ABC_TRANSPORTER_1"/>
    <property type="match status" value="1"/>
</dbReference>
<proteinExistence type="inferred from homology"/>
<comment type="subcellular location">
    <subcellularLocation>
        <location evidence="1">Cell membrane</location>
        <topology evidence="1">Multi-pass membrane protein</topology>
    </subcellularLocation>
</comment>
<feature type="domain" description="ABC transmembrane type-1" evidence="12">
    <location>
        <begin position="32"/>
        <end position="312"/>
    </location>
</feature>
<evidence type="ECO:0000256" key="8">
    <source>
        <dbReference type="ARBA" id="ARBA00023136"/>
    </source>
</evidence>